<sequence>MKLTNKFLLVLAIFGLLGTWSCSEWGKMDPEAGNQVYPKLVLRGELKFGSEFPEEVTLGAYEGGTNPSIIVDDVIGYVPELNTGYIKTNSSLYEASLQKGISITMWVKVSDTNPDNAAVFSFSNDEGTTLYMTENGSLTFETPEGTTSNSVSEDLFSANEWHYLAIVINTEGYLVNVDGAETLNVSTSEIDFQKVIDVIPSLQYFYLGYGSGTAPGSIWVDNISTFRNIITANYIEVPTIEKDAGVELPTPIYYQNFEFGLSTEQIVGSGSVVTDDSEENQYFGKVFYNVGADGTEAQRTNYLLLPGNIFSNITNAQTNEMTISFWANQGTADVGFNWYPLFSAYGAAPNNNSNTTPMMILQSRLVAQVNCPGGEWCDFTNAQNDNGENYAVNDWLHDGAWHFYSAVWTSTTLTVYVDGVVRNSWTVDGVTKEGQYISGPLTQGNLLNYICLGGNQAWNWGDNDPSYKFDDVAIYSEALSVTQIEEIINQKYTNPDVIPTPVYAQDFENGLTTEQIIGSGEIVADNSDDSQYFGQVFYNVGEGGTEAQRTNYLLLPSNIFSNISNAQTNEMTISFWANQGTADTGFNWYPLFSAYGAAPVDNSNTTPMMILQSRLVAQVNCPSGEWCDFTNEQNDEGANYAVNDWLHDGAWHFYTAVWTETTLTIYVDGVVRNSWTVDGVTKGGQYISGPLTQGNLLPYVCLGGNQAWNWGDNDPSYKFDDVAIYSVALSESQIANIMTAKYAGN</sequence>
<evidence type="ECO:0000313" key="1">
    <source>
        <dbReference type="EMBL" id="MCW3786806.1"/>
    </source>
</evidence>
<protein>
    <submittedName>
        <fullName evidence="1">LamG domain-containing protein</fullName>
    </submittedName>
</protein>
<evidence type="ECO:0000313" key="2">
    <source>
        <dbReference type="Proteomes" id="UP001209229"/>
    </source>
</evidence>
<dbReference type="GO" id="GO:0004553">
    <property type="term" value="F:hydrolase activity, hydrolyzing O-glycosyl compounds"/>
    <property type="evidence" value="ECO:0007669"/>
    <property type="project" value="UniProtKB-ARBA"/>
</dbReference>
<dbReference type="GO" id="GO:0005975">
    <property type="term" value="P:carbohydrate metabolic process"/>
    <property type="evidence" value="ECO:0007669"/>
    <property type="project" value="UniProtKB-ARBA"/>
</dbReference>
<reference evidence="1" key="1">
    <citation type="submission" date="2022-10" db="EMBL/GenBank/DDBJ databases">
        <authorList>
            <person name="Yu W.X."/>
        </authorList>
    </citation>
    <scope>NUCLEOTIDE SEQUENCE</scope>
    <source>
        <strain evidence="1">AAT</strain>
    </source>
</reference>
<dbReference type="Proteomes" id="UP001209229">
    <property type="component" value="Unassembled WGS sequence"/>
</dbReference>
<keyword evidence="2" id="KW-1185">Reference proteome</keyword>
<name>A0AAE3M3Y2_9BACT</name>
<proteinExistence type="predicted"/>
<gene>
    <name evidence="1" type="ORF">OM075_10025</name>
</gene>
<accession>A0AAE3M3Y2</accession>
<dbReference type="AlphaFoldDB" id="A0AAE3M3Y2"/>
<dbReference type="SUPFAM" id="SSF49899">
    <property type="entry name" value="Concanavalin A-like lectins/glucanases"/>
    <property type="match status" value="3"/>
</dbReference>
<dbReference type="Pfam" id="PF13385">
    <property type="entry name" value="Laminin_G_3"/>
    <property type="match status" value="3"/>
</dbReference>
<dbReference type="Gene3D" id="2.60.120.200">
    <property type="match status" value="3"/>
</dbReference>
<dbReference type="RefSeq" id="WP_301190371.1">
    <property type="nucleotide sequence ID" value="NZ_JAPDPJ010000019.1"/>
</dbReference>
<dbReference type="EMBL" id="JAPDPJ010000019">
    <property type="protein sequence ID" value="MCW3786806.1"/>
    <property type="molecule type" value="Genomic_DNA"/>
</dbReference>
<comment type="caution">
    <text evidence="1">The sequence shown here is derived from an EMBL/GenBank/DDBJ whole genome shotgun (WGS) entry which is preliminary data.</text>
</comment>
<dbReference type="InterPro" id="IPR013320">
    <property type="entry name" value="ConA-like_dom_sf"/>
</dbReference>
<organism evidence="1 2">
    <name type="scientific">Plebeiibacterium sediminum</name>
    <dbReference type="NCBI Taxonomy" id="2992112"/>
    <lineage>
        <taxon>Bacteria</taxon>
        <taxon>Pseudomonadati</taxon>
        <taxon>Bacteroidota</taxon>
        <taxon>Bacteroidia</taxon>
        <taxon>Marinilabiliales</taxon>
        <taxon>Marinilabiliaceae</taxon>
        <taxon>Plebeiibacterium</taxon>
    </lineage>
</organism>